<name>A0ABZ2ZCZ8_9BACT</name>
<evidence type="ECO:0000256" key="4">
    <source>
        <dbReference type="ARBA" id="ARBA00023004"/>
    </source>
</evidence>
<dbReference type="NCBIfam" id="TIGR03652">
    <property type="entry name" value="FeS_repair_RIC"/>
    <property type="match status" value="1"/>
</dbReference>
<gene>
    <name evidence="6" type="primary">ric</name>
    <name evidence="6" type="ORF">WJU22_10315</name>
</gene>
<dbReference type="PANTHER" id="PTHR36438">
    <property type="entry name" value="IRON-SULFUR CLUSTER REPAIR PROTEIN YTFE"/>
    <property type="match status" value="1"/>
</dbReference>
<dbReference type="Proteomes" id="UP001449657">
    <property type="component" value="Chromosome"/>
</dbReference>
<dbReference type="Gene3D" id="1.20.120.520">
    <property type="entry name" value="nmb1532 protein domain like"/>
    <property type="match status" value="1"/>
</dbReference>
<comment type="subcellular location">
    <subcellularLocation>
        <location evidence="1">Cytoplasm</location>
    </subcellularLocation>
</comment>
<dbReference type="PANTHER" id="PTHR36438:SF1">
    <property type="entry name" value="IRON-SULFUR CLUSTER REPAIR PROTEIN YTFE"/>
    <property type="match status" value="1"/>
</dbReference>
<evidence type="ECO:0000313" key="6">
    <source>
        <dbReference type="EMBL" id="WZN48566.1"/>
    </source>
</evidence>
<keyword evidence="7" id="KW-1185">Reference proteome</keyword>
<protein>
    <submittedName>
        <fullName evidence="6">Iron-sulfur cluster repair di-iron protein</fullName>
    </submittedName>
</protein>
<keyword evidence="4" id="KW-0408">Iron</keyword>
<reference evidence="6 7" key="1">
    <citation type="submission" date="2024-03" db="EMBL/GenBank/DDBJ databases">
        <title>Chitinophaga caseinilytica sp. nov., a casein hydrolysing bacterium isolated from forest soil.</title>
        <authorList>
            <person name="Lee D.S."/>
            <person name="Han D.M."/>
            <person name="Baek J.H."/>
            <person name="Choi D.G."/>
            <person name="Jeon J.H."/>
            <person name="Jeon C.O."/>
        </authorList>
    </citation>
    <scope>NUCLEOTIDE SEQUENCE [LARGE SCALE GENOMIC DNA]</scope>
    <source>
        <strain evidence="6 7">KACC 19118</strain>
    </source>
</reference>
<keyword evidence="3" id="KW-0479">Metal-binding</keyword>
<dbReference type="InterPro" id="IPR019903">
    <property type="entry name" value="RIC_family"/>
</dbReference>
<dbReference type="Pfam" id="PF01814">
    <property type="entry name" value="Hemerythrin"/>
    <property type="match status" value="1"/>
</dbReference>
<evidence type="ECO:0000313" key="7">
    <source>
        <dbReference type="Proteomes" id="UP001449657"/>
    </source>
</evidence>
<evidence type="ECO:0000256" key="1">
    <source>
        <dbReference type="ARBA" id="ARBA00004496"/>
    </source>
</evidence>
<evidence type="ECO:0000256" key="2">
    <source>
        <dbReference type="ARBA" id="ARBA00022490"/>
    </source>
</evidence>
<sequence>MTHLEQAVIGQLVSDNYRTAAVFSKYRIDFCCNGNRTVEEACAQKKIDISAVTADLAEVLGVQPETGTDYNTWEPDVLAIHIVDRHHAYVANQIPVLQAYLHKLSNVHGGAHPELVRIAQLFNESAAELTMHMKKEELVLFPYIRQMVVARENGTSAAPAHFGTVAGPISMMMHEHDQEGERFRQIQQLSGDYTVPPDGCNTYRVTYALLKEFQDDLHLHIHLENNILFPKAADLEIGFRPAGK</sequence>
<evidence type="ECO:0000256" key="3">
    <source>
        <dbReference type="ARBA" id="ARBA00022723"/>
    </source>
</evidence>
<proteinExistence type="predicted"/>
<accession>A0ABZ2ZCZ8</accession>
<evidence type="ECO:0000259" key="5">
    <source>
        <dbReference type="Pfam" id="PF01814"/>
    </source>
</evidence>
<dbReference type="Pfam" id="PF04405">
    <property type="entry name" value="ScdA_N"/>
    <property type="match status" value="1"/>
</dbReference>
<dbReference type="RefSeq" id="WP_341843156.1">
    <property type="nucleotide sequence ID" value="NZ_CP149792.1"/>
</dbReference>
<keyword evidence="2" id="KW-0963">Cytoplasm</keyword>
<feature type="domain" description="Hemerythrin-like" evidence="5">
    <location>
        <begin position="79"/>
        <end position="232"/>
    </location>
</feature>
<dbReference type="EMBL" id="CP150096">
    <property type="protein sequence ID" value="WZN48566.1"/>
    <property type="molecule type" value="Genomic_DNA"/>
</dbReference>
<dbReference type="InterPro" id="IPR012312">
    <property type="entry name" value="Hemerythrin-like"/>
</dbReference>
<organism evidence="6 7">
    <name type="scientific">Chitinophaga caseinilytica</name>
    <dbReference type="NCBI Taxonomy" id="2267521"/>
    <lineage>
        <taxon>Bacteria</taxon>
        <taxon>Pseudomonadati</taxon>
        <taxon>Bacteroidota</taxon>
        <taxon>Chitinophagia</taxon>
        <taxon>Chitinophagales</taxon>
        <taxon>Chitinophagaceae</taxon>
        <taxon>Chitinophaga</taxon>
    </lineage>
</organism>